<proteinExistence type="predicted"/>
<organism evidence="3 4">
    <name type="scientific">Kangiella taiwanensis</name>
    <dbReference type="NCBI Taxonomy" id="1079179"/>
    <lineage>
        <taxon>Bacteria</taxon>
        <taxon>Pseudomonadati</taxon>
        <taxon>Pseudomonadota</taxon>
        <taxon>Gammaproteobacteria</taxon>
        <taxon>Kangiellales</taxon>
        <taxon>Kangiellaceae</taxon>
        <taxon>Kangiella</taxon>
    </lineage>
</organism>
<gene>
    <name evidence="3" type="primary">thiO</name>
    <name evidence="3" type="ORF">GCM10023150_07300</name>
</gene>
<keyword evidence="4" id="KW-1185">Reference proteome</keyword>
<keyword evidence="1" id="KW-0560">Oxidoreductase</keyword>
<dbReference type="Gene3D" id="3.30.9.10">
    <property type="entry name" value="D-Amino Acid Oxidase, subunit A, domain 2"/>
    <property type="match status" value="1"/>
</dbReference>
<accession>A0ABP8HWI9</accession>
<evidence type="ECO:0000313" key="3">
    <source>
        <dbReference type="EMBL" id="GAA4346173.1"/>
    </source>
</evidence>
<dbReference type="InterPro" id="IPR036188">
    <property type="entry name" value="FAD/NAD-bd_sf"/>
</dbReference>
<dbReference type="Pfam" id="PF01266">
    <property type="entry name" value="DAO"/>
    <property type="match status" value="1"/>
</dbReference>
<protein>
    <submittedName>
        <fullName evidence="3">Glycine oxidase ThiO</fullName>
    </submittedName>
</protein>
<dbReference type="SUPFAM" id="SSF54373">
    <property type="entry name" value="FAD-linked reductases, C-terminal domain"/>
    <property type="match status" value="1"/>
</dbReference>
<evidence type="ECO:0000313" key="4">
    <source>
        <dbReference type="Proteomes" id="UP001501294"/>
    </source>
</evidence>
<sequence length="354" mass="39132">MKLAVIGAGVAGRLLAWRLAKSGYTVELFEKQEKGEQNACSFAAAGILSPLAELEMAELDIFTLGNRSMQLYPQWLKQLSTPVFYRQIGSLVTAHGTDKVELDHFYRVVQRKLGADGSSQPLVEKINVGDKEVDLSHLGDCLFIPSEGQVDPVGLMKSVIHDLELADKVTVHYGQNIAAVTQNQIEIAGKQKDFDWVFDCRGLGAKNDLPLRAVRGELLWLKAPDVEIKHLTRLIHPRYRIYVVPRPDNVYLIGATEIESEDYSPVSVRSSLELLSAAYSVHRGFGEARIIHNVVNCRPALPNNLPLVQTDNGLTTINGLYRHGILLAPAVVEQAINTFEQAANKEIGNVQYAN</sequence>
<dbReference type="PANTHER" id="PTHR13847:SF289">
    <property type="entry name" value="GLYCINE OXIDASE"/>
    <property type="match status" value="1"/>
</dbReference>
<dbReference type="RefSeq" id="WP_223576952.1">
    <property type="nucleotide sequence ID" value="NZ_BAABFU010000001.1"/>
</dbReference>
<reference evidence="4" key="1">
    <citation type="journal article" date="2019" name="Int. J. Syst. Evol. Microbiol.">
        <title>The Global Catalogue of Microorganisms (GCM) 10K type strain sequencing project: providing services to taxonomists for standard genome sequencing and annotation.</title>
        <authorList>
            <consortium name="The Broad Institute Genomics Platform"/>
            <consortium name="The Broad Institute Genome Sequencing Center for Infectious Disease"/>
            <person name="Wu L."/>
            <person name="Ma J."/>
        </authorList>
    </citation>
    <scope>NUCLEOTIDE SEQUENCE [LARGE SCALE GENOMIC DNA]</scope>
    <source>
        <strain evidence="4">JCM 17727</strain>
    </source>
</reference>
<dbReference type="InterPro" id="IPR006076">
    <property type="entry name" value="FAD-dep_OxRdtase"/>
</dbReference>
<dbReference type="SUPFAM" id="SSF51971">
    <property type="entry name" value="Nucleotide-binding domain"/>
    <property type="match status" value="1"/>
</dbReference>
<comment type="caution">
    <text evidence="3">The sequence shown here is derived from an EMBL/GenBank/DDBJ whole genome shotgun (WGS) entry which is preliminary data.</text>
</comment>
<name>A0ABP8HWI9_9GAMM</name>
<evidence type="ECO:0000256" key="1">
    <source>
        <dbReference type="ARBA" id="ARBA00023002"/>
    </source>
</evidence>
<evidence type="ECO:0000259" key="2">
    <source>
        <dbReference type="Pfam" id="PF01266"/>
    </source>
</evidence>
<dbReference type="Proteomes" id="UP001501294">
    <property type="component" value="Unassembled WGS sequence"/>
</dbReference>
<feature type="domain" description="FAD dependent oxidoreductase" evidence="2">
    <location>
        <begin position="3"/>
        <end position="331"/>
    </location>
</feature>
<dbReference type="PANTHER" id="PTHR13847">
    <property type="entry name" value="SARCOSINE DEHYDROGENASE-RELATED"/>
    <property type="match status" value="1"/>
</dbReference>
<dbReference type="EMBL" id="BAABFU010000001">
    <property type="protein sequence ID" value="GAA4346173.1"/>
    <property type="molecule type" value="Genomic_DNA"/>
</dbReference>
<dbReference type="Gene3D" id="3.50.50.60">
    <property type="entry name" value="FAD/NAD(P)-binding domain"/>
    <property type="match status" value="1"/>
</dbReference>